<gene>
    <name evidence="4" type="ORF">Purlil1_8890</name>
</gene>
<dbReference type="Pfam" id="PF00753">
    <property type="entry name" value="Lactamase_B"/>
    <property type="match status" value="1"/>
</dbReference>
<proteinExistence type="predicted"/>
<evidence type="ECO:0000256" key="1">
    <source>
        <dbReference type="ARBA" id="ARBA00022723"/>
    </source>
</evidence>
<dbReference type="Gene3D" id="3.60.15.10">
    <property type="entry name" value="Ribonuclease Z/Hydroxyacylglutathione hydrolase-like"/>
    <property type="match status" value="1"/>
</dbReference>
<reference evidence="4 5" key="1">
    <citation type="journal article" date="2024" name="Microbiol. Resour. Announc.">
        <title>Genome annotations for the ascomycete fungi Trichoderma harzianum, Trichoderma aggressivum, and Purpureocillium lilacinum.</title>
        <authorList>
            <person name="Beijen E.P.W."/>
            <person name="Ohm R.A."/>
        </authorList>
    </citation>
    <scope>NUCLEOTIDE SEQUENCE [LARGE SCALE GENOMIC DNA]</scope>
    <source>
        <strain evidence="4 5">CBS 150709</strain>
    </source>
</reference>
<feature type="compositionally biased region" description="Pro residues" evidence="2">
    <location>
        <begin position="149"/>
        <end position="165"/>
    </location>
</feature>
<dbReference type="PANTHER" id="PTHR43084:SF1">
    <property type="entry name" value="PERSULFIDE DIOXYGENASE ETHE1, MITOCHONDRIAL"/>
    <property type="match status" value="1"/>
</dbReference>
<feature type="region of interest" description="Disordered" evidence="2">
    <location>
        <begin position="83"/>
        <end position="127"/>
    </location>
</feature>
<dbReference type="InterPro" id="IPR001279">
    <property type="entry name" value="Metallo-B-lactamas"/>
</dbReference>
<name>A0ABR0BRR9_PURLI</name>
<feature type="compositionally biased region" description="Basic and acidic residues" evidence="2">
    <location>
        <begin position="118"/>
        <end position="127"/>
    </location>
</feature>
<sequence length="567" mass="61697">MDPLQQYLPAVAPYARPLAGTVPSRRAFHGFHPFSPATCSKVYVSEKHNLEPYSALSSTTETAQNAVRNWAYLLTARCVSRAAAPQGKVRPVSTRSPPRSPNRRAVTRLPKPAPARPSYDDARLDSRARMPLCTTNQLLSHHMRTLHSPFPPGAPSGNPGGPPGGPVRHSVTGSASMVTMSALPVCACRRALAASTRAVSEAPRLNVIKGFGNILYSNSTSTSAGSPRPVKPNGMCVRSRRPYSTDAVSAHTPSASTTTTDKNLHTVEASGAQQPTVHALFETQTGTWQYVVADPTTSAAVIIDPVLDYDRTTRAVATASADALLSLVEQKRYRVDMILETHAHADHLTAASYLQRQLVRRTGHRPPIGIGKRIGQVQELFAERYGVLEEEYRTVFDVLLEDDEVFHIGQLSASAIHLPGHTPDHMGYKIGDNVFCGDSLFHADIGTARCDFPGGSAHTLYASGRKLLSLPPTVMIWTGHDYPPDQGRGPVPCMTVEDHRRLNQHLRSGVTEDEFVSLREARDAALAAPRLLHESLQTNVRAGRMPKPSPAGQRLFHLPLKLPEAWN</sequence>
<feature type="compositionally biased region" description="Low complexity" evidence="2">
    <location>
        <begin position="247"/>
        <end position="260"/>
    </location>
</feature>
<accession>A0ABR0BRR9</accession>
<evidence type="ECO:0000313" key="4">
    <source>
        <dbReference type="EMBL" id="KAK4086725.1"/>
    </source>
</evidence>
<feature type="domain" description="Metallo-beta-lactamase" evidence="3">
    <location>
        <begin position="286"/>
        <end position="480"/>
    </location>
</feature>
<organism evidence="4 5">
    <name type="scientific">Purpureocillium lilacinum</name>
    <name type="common">Paecilomyces lilacinus</name>
    <dbReference type="NCBI Taxonomy" id="33203"/>
    <lineage>
        <taxon>Eukaryota</taxon>
        <taxon>Fungi</taxon>
        <taxon>Dikarya</taxon>
        <taxon>Ascomycota</taxon>
        <taxon>Pezizomycotina</taxon>
        <taxon>Sordariomycetes</taxon>
        <taxon>Hypocreomycetidae</taxon>
        <taxon>Hypocreales</taxon>
        <taxon>Ophiocordycipitaceae</taxon>
        <taxon>Purpureocillium</taxon>
    </lineage>
</organism>
<dbReference type="PANTHER" id="PTHR43084">
    <property type="entry name" value="PERSULFIDE DIOXYGENASE ETHE1"/>
    <property type="match status" value="1"/>
</dbReference>
<dbReference type="InterPro" id="IPR036866">
    <property type="entry name" value="RibonucZ/Hydroxyglut_hydro"/>
</dbReference>
<keyword evidence="5" id="KW-1185">Reference proteome</keyword>
<dbReference type="SMART" id="SM00849">
    <property type="entry name" value="Lactamase_B"/>
    <property type="match status" value="1"/>
</dbReference>
<dbReference type="InterPro" id="IPR051682">
    <property type="entry name" value="Mito_Persulfide_Diox"/>
</dbReference>
<protein>
    <recommendedName>
        <fullName evidence="3">Metallo-beta-lactamase domain-containing protein</fullName>
    </recommendedName>
</protein>
<evidence type="ECO:0000256" key="2">
    <source>
        <dbReference type="SAM" id="MobiDB-lite"/>
    </source>
</evidence>
<dbReference type="CDD" id="cd07724">
    <property type="entry name" value="POD-like_MBL-fold"/>
    <property type="match status" value="1"/>
</dbReference>
<dbReference type="InterPro" id="IPR044528">
    <property type="entry name" value="POD-like_MBL-fold"/>
</dbReference>
<feature type="region of interest" description="Disordered" evidence="2">
    <location>
        <begin position="144"/>
        <end position="172"/>
    </location>
</feature>
<keyword evidence="1" id="KW-0479">Metal-binding</keyword>
<feature type="region of interest" description="Disordered" evidence="2">
    <location>
        <begin position="241"/>
        <end position="261"/>
    </location>
</feature>
<dbReference type="EMBL" id="JAWRVI010000038">
    <property type="protein sequence ID" value="KAK4086725.1"/>
    <property type="molecule type" value="Genomic_DNA"/>
</dbReference>
<dbReference type="Proteomes" id="UP001287286">
    <property type="component" value="Unassembled WGS sequence"/>
</dbReference>
<comment type="caution">
    <text evidence="4">The sequence shown here is derived from an EMBL/GenBank/DDBJ whole genome shotgun (WGS) entry which is preliminary data.</text>
</comment>
<evidence type="ECO:0000313" key="5">
    <source>
        <dbReference type="Proteomes" id="UP001287286"/>
    </source>
</evidence>
<evidence type="ECO:0000259" key="3">
    <source>
        <dbReference type="SMART" id="SM00849"/>
    </source>
</evidence>
<dbReference type="SUPFAM" id="SSF56281">
    <property type="entry name" value="Metallo-hydrolase/oxidoreductase"/>
    <property type="match status" value="1"/>
</dbReference>